<gene>
    <name evidence="2" type="ORF">EZ444_26205</name>
</gene>
<keyword evidence="1" id="KW-0732">Signal</keyword>
<evidence type="ECO:0000313" key="2">
    <source>
        <dbReference type="EMBL" id="TCC82898.1"/>
    </source>
</evidence>
<dbReference type="AlphaFoldDB" id="A0A4R0M9R9"/>
<dbReference type="EMBL" id="SJSM01000038">
    <property type="protein sequence ID" value="TCC82898.1"/>
    <property type="molecule type" value="Genomic_DNA"/>
</dbReference>
<keyword evidence="3" id="KW-1185">Reference proteome</keyword>
<sequence>MKKYYFFLFLLIFSKKLSAQINNTTATQGPKIGKSIFGNERKRNFSRKGDFFAMWGYNHSWYNKSDINFKGPGYDFTLRDVVAHDRQTKLSWAYLDPKRISIPQFNFHFGYFIKDNYSISLGWDHMKYVMDIPQTVKIDGHIDPMVSNPGIPTGGYAGVYNGESLTVGPEMLKFEHTDGLNYASVELERYDDIWVAPSQRTSLTMETGIGAGLVVPRTDVRFFQVGENNYWNIAGYGISAKLGFKLYITKGLYLQNSTKVGHIDLSKIRTTGRNDVDGASQKIQYIQNYTVLGFQF</sequence>
<feature type="chain" id="PRO_5020679249" description="Outer membrane protein beta-barrel domain-containing protein" evidence="1">
    <location>
        <begin position="20"/>
        <end position="296"/>
    </location>
</feature>
<proteinExistence type="predicted"/>
<organism evidence="2 3">
    <name type="scientific">Pedobacter hiemivivus</name>
    <dbReference type="NCBI Taxonomy" id="2530454"/>
    <lineage>
        <taxon>Bacteria</taxon>
        <taxon>Pseudomonadati</taxon>
        <taxon>Bacteroidota</taxon>
        <taxon>Sphingobacteriia</taxon>
        <taxon>Sphingobacteriales</taxon>
        <taxon>Sphingobacteriaceae</taxon>
        <taxon>Pedobacter</taxon>
    </lineage>
</organism>
<protein>
    <recommendedName>
        <fullName evidence="4">Outer membrane protein beta-barrel domain-containing protein</fullName>
    </recommendedName>
</protein>
<accession>A0A4R0M9R9</accession>
<evidence type="ECO:0008006" key="4">
    <source>
        <dbReference type="Google" id="ProtNLM"/>
    </source>
</evidence>
<dbReference type="Proteomes" id="UP000291117">
    <property type="component" value="Unassembled WGS sequence"/>
</dbReference>
<dbReference type="RefSeq" id="WP_131612869.1">
    <property type="nucleotide sequence ID" value="NZ_SJSM01000038.1"/>
</dbReference>
<comment type="caution">
    <text evidence="2">The sequence shown here is derived from an EMBL/GenBank/DDBJ whole genome shotgun (WGS) entry which is preliminary data.</text>
</comment>
<evidence type="ECO:0000313" key="3">
    <source>
        <dbReference type="Proteomes" id="UP000291117"/>
    </source>
</evidence>
<evidence type="ECO:0000256" key="1">
    <source>
        <dbReference type="SAM" id="SignalP"/>
    </source>
</evidence>
<dbReference type="OrthoDB" id="8887208at2"/>
<feature type="signal peptide" evidence="1">
    <location>
        <begin position="1"/>
        <end position="19"/>
    </location>
</feature>
<reference evidence="2 3" key="1">
    <citation type="submission" date="2019-02" db="EMBL/GenBank/DDBJ databases">
        <title>Pedobacter sp. RP-3-8 sp. nov., isolated from Arctic soil.</title>
        <authorList>
            <person name="Dahal R.H."/>
        </authorList>
    </citation>
    <scope>NUCLEOTIDE SEQUENCE [LARGE SCALE GENOMIC DNA]</scope>
    <source>
        <strain evidence="2 3">RP-3-8</strain>
    </source>
</reference>
<name>A0A4R0M9R9_9SPHI</name>